<dbReference type="GO" id="GO:0008360">
    <property type="term" value="P:regulation of cell shape"/>
    <property type="evidence" value="ECO:0007669"/>
    <property type="project" value="UniProtKB-KW"/>
</dbReference>
<comment type="subcellular location">
    <subcellularLocation>
        <location evidence="14">Cell inner membrane</location>
        <topology evidence="14">Single-pass membrane protein</topology>
    </subcellularLocation>
    <subcellularLocation>
        <location evidence="2">Cell membrane</location>
    </subcellularLocation>
    <subcellularLocation>
        <location evidence="1">Membrane</location>
        <topology evidence="1">Single-pass membrane protein</topology>
    </subcellularLocation>
</comment>
<keyword evidence="4 14" id="KW-0997">Cell inner membrane</keyword>
<evidence type="ECO:0000259" key="16">
    <source>
        <dbReference type="Pfam" id="PF03717"/>
    </source>
</evidence>
<dbReference type="GO" id="GO:0071972">
    <property type="term" value="F:peptidoglycan L,D-transpeptidase activity"/>
    <property type="evidence" value="ECO:0007669"/>
    <property type="project" value="TreeGrafter"/>
</dbReference>
<dbReference type="STRING" id="1817760.A2151_06570"/>
<dbReference type="GO" id="GO:0071555">
    <property type="term" value="P:cell wall organization"/>
    <property type="evidence" value="ECO:0007669"/>
    <property type="project" value="UniProtKB-KW"/>
</dbReference>
<comment type="similarity">
    <text evidence="14">Belongs to the transpeptidase family. MrdA subfamily.</text>
</comment>
<evidence type="ECO:0000256" key="3">
    <source>
        <dbReference type="ARBA" id="ARBA00022475"/>
    </source>
</evidence>
<dbReference type="InterPro" id="IPR050515">
    <property type="entry name" value="Beta-lactam/transpept"/>
</dbReference>
<keyword evidence="11 14" id="KW-1133">Transmembrane helix</keyword>
<evidence type="ECO:0000256" key="11">
    <source>
        <dbReference type="ARBA" id="ARBA00022989"/>
    </source>
</evidence>
<feature type="domain" description="Penicillin-binding protein dimerisation" evidence="16">
    <location>
        <begin position="62"/>
        <end position="234"/>
    </location>
</feature>
<dbReference type="Pfam" id="PF00905">
    <property type="entry name" value="Transpeptidase"/>
    <property type="match status" value="1"/>
</dbReference>
<evidence type="ECO:0000256" key="7">
    <source>
        <dbReference type="ARBA" id="ARBA00022692"/>
    </source>
</evidence>
<keyword evidence="5 14" id="KW-0121">Carboxypeptidase</keyword>
<comment type="function">
    <text evidence="14">Catalyzes cross-linking of the peptidoglycan cell wall.</text>
</comment>
<keyword evidence="10 14" id="KW-0573">Peptidoglycan synthesis</keyword>
<evidence type="ECO:0000256" key="2">
    <source>
        <dbReference type="ARBA" id="ARBA00004236"/>
    </source>
</evidence>
<dbReference type="InterPro" id="IPR001460">
    <property type="entry name" value="PCN-bd_Tpept"/>
</dbReference>
<name>A0A1F6TVW4_9PROT</name>
<comment type="catalytic activity">
    <reaction evidence="14">
        <text>Preferential cleavage: (Ac)2-L-Lys-D-Ala-|-D-Ala. Also transpeptidation of peptidyl-alanyl moieties that are N-acyl substituents of D-alanine.</text>
        <dbReference type="EC" id="3.4.16.4"/>
    </reaction>
</comment>
<protein>
    <recommendedName>
        <fullName evidence="14">Peptidoglycan D,D-transpeptidase MrdA</fullName>
        <ecNumber evidence="14">3.4.16.4</ecNumber>
    </recommendedName>
    <alternativeName>
        <fullName evidence="14">Penicillin-binding protein 2</fullName>
        <shortName evidence="14">PBP-2</shortName>
    </alternativeName>
</protein>
<keyword evidence="13 14" id="KW-0961">Cell wall biogenesis/degradation</keyword>
<feature type="active site" description="Acyl-ester intermediate" evidence="14">
    <location>
        <position position="325"/>
    </location>
</feature>
<dbReference type="GO" id="GO:0006508">
    <property type="term" value="P:proteolysis"/>
    <property type="evidence" value="ECO:0007669"/>
    <property type="project" value="UniProtKB-KW"/>
</dbReference>
<evidence type="ECO:0000256" key="14">
    <source>
        <dbReference type="HAMAP-Rule" id="MF_02081"/>
    </source>
</evidence>
<dbReference type="UniPathway" id="UPA00219"/>
<dbReference type="Pfam" id="PF03717">
    <property type="entry name" value="PBP_dimer"/>
    <property type="match status" value="1"/>
</dbReference>
<comment type="caution">
    <text evidence="17">The sequence shown here is derived from an EMBL/GenBank/DDBJ whole genome shotgun (WGS) entry which is preliminary data.</text>
</comment>
<evidence type="ECO:0000256" key="12">
    <source>
        <dbReference type="ARBA" id="ARBA00023136"/>
    </source>
</evidence>
<accession>A0A1F6TVW4</accession>
<dbReference type="NCBIfam" id="TIGR03423">
    <property type="entry name" value="pbp2_mrdA"/>
    <property type="match status" value="1"/>
</dbReference>
<dbReference type="SUPFAM" id="SSF56519">
    <property type="entry name" value="Penicillin binding protein dimerisation domain"/>
    <property type="match status" value="1"/>
</dbReference>
<dbReference type="PANTHER" id="PTHR30627">
    <property type="entry name" value="PEPTIDOGLYCAN D,D-TRANSPEPTIDASE"/>
    <property type="match status" value="1"/>
</dbReference>
<dbReference type="FunFam" id="3.40.710.10:FF:000024">
    <property type="entry name" value="Penicillin-binding protein 2"/>
    <property type="match status" value="1"/>
</dbReference>
<sequence length="626" mass="68192">MLNIPIKDYFRETKLFNARLTVAAAVAGALILLLAVRLAYLQVVAHKHYATLSQANRIRPIPIPPVRGLILDRNGVVLAQNFPVYTLEIVPEQVDDMDTLIEELGGLVTLGEADLKAFRRLLRERPRFEQLTLRTNLSEVEAARVAVRRPYLNGVELQARLQRHYPLGGLAVHALGYVGRINESEMERIDKSAYRGMRHIGKLGVEATYEKLLLGDVGFEKVEINAHGRTLRNIERVAPVAGKNLTLNIDAKLQALAEQALGKRRGAVVAIEPRSGAVLAFAATPTYDPNPFVNGIDPEAYRKLLDDPDKPLVNRILNGQYSPGSTIKAFLGLAALELGGFDADKPVTCPGWFTLPGDRHLFRDWKKTGHGVVTLHEAIVQSCDVYFYRFAAAVGIEAMKNFLAPFGFGAKTGVDLPGESEGILPSPEWKKARGQPWYPGETVMTGIGQGPILATPLQLASAISAIANGGVRMKPRLLRSIVDAKSKVAREPEPETYPELPLRDKHHLDELIEHLTGVVHTNKGTAYGIGYNAPYKIAGKTGTAQVKGVAQGESYVEKLVPERLRDHALFISFAPVEAPQIAVAVVIENGGHGSSAAAPVARKLMDYVILGKTTAPPQPAASENNE</sequence>
<keyword evidence="9 14" id="KW-0133">Cell shape</keyword>
<evidence type="ECO:0000256" key="13">
    <source>
        <dbReference type="ARBA" id="ARBA00023316"/>
    </source>
</evidence>
<dbReference type="EMBL" id="MFSU01000001">
    <property type="protein sequence ID" value="OGI49261.1"/>
    <property type="molecule type" value="Genomic_DNA"/>
</dbReference>
<keyword evidence="8 14" id="KW-0378">Hydrolase</keyword>
<dbReference type="InterPro" id="IPR012338">
    <property type="entry name" value="Beta-lactam/transpept-like"/>
</dbReference>
<dbReference type="GO" id="GO:0005886">
    <property type="term" value="C:plasma membrane"/>
    <property type="evidence" value="ECO:0007669"/>
    <property type="project" value="UniProtKB-SubCell"/>
</dbReference>
<dbReference type="InterPro" id="IPR036138">
    <property type="entry name" value="PBP_dimer_sf"/>
</dbReference>
<evidence type="ECO:0000313" key="18">
    <source>
        <dbReference type="Proteomes" id="UP000178885"/>
    </source>
</evidence>
<evidence type="ECO:0000256" key="10">
    <source>
        <dbReference type="ARBA" id="ARBA00022984"/>
    </source>
</evidence>
<dbReference type="Gene3D" id="3.40.710.10">
    <property type="entry name" value="DD-peptidase/beta-lactamase superfamily"/>
    <property type="match status" value="1"/>
</dbReference>
<comment type="caution">
    <text evidence="14">Lacks conserved residue(s) required for the propagation of feature annotation.</text>
</comment>
<reference evidence="17 18" key="1">
    <citation type="journal article" date="2016" name="Nat. Commun.">
        <title>Thousands of microbial genomes shed light on interconnected biogeochemical processes in an aquifer system.</title>
        <authorList>
            <person name="Anantharaman K."/>
            <person name="Brown C.T."/>
            <person name="Hug L.A."/>
            <person name="Sharon I."/>
            <person name="Castelle C.J."/>
            <person name="Probst A.J."/>
            <person name="Thomas B.C."/>
            <person name="Singh A."/>
            <person name="Wilkins M.J."/>
            <person name="Karaoz U."/>
            <person name="Brodie E.L."/>
            <person name="Williams K.H."/>
            <person name="Hubbard S.S."/>
            <person name="Banfield J.F."/>
        </authorList>
    </citation>
    <scope>NUCLEOTIDE SEQUENCE [LARGE SCALE GENOMIC DNA]</scope>
</reference>
<evidence type="ECO:0000256" key="4">
    <source>
        <dbReference type="ARBA" id="ARBA00022519"/>
    </source>
</evidence>
<dbReference type="GO" id="GO:0009002">
    <property type="term" value="F:serine-type D-Ala-D-Ala carboxypeptidase activity"/>
    <property type="evidence" value="ECO:0007669"/>
    <property type="project" value="UniProtKB-UniRule"/>
</dbReference>
<organism evidence="17 18">
    <name type="scientific">Candidatus Muproteobacteria bacterium RBG_16_65_34</name>
    <dbReference type="NCBI Taxonomy" id="1817760"/>
    <lineage>
        <taxon>Bacteria</taxon>
        <taxon>Pseudomonadati</taxon>
        <taxon>Pseudomonadota</taxon>
        <taxon>Candidatus Muproteobacteria</taxon>
    </lineage>
</organism>
<keyword evidence="6 14" id="KW-0645">Protease</keyword>
<dbReference type="SUPFAM" id="SSF56601">
    <property type="entry name" value="beta-lactamase/transpeptidase-like"/>
    <property type="match status" value="1"/>
</dbReference>
<evidence type="ECO:0000256" key="5">
    <source>
        <dbReference type="ARBA" id="ARBA00022645"/>
    </source>
</evidence>
<dbReference type="EC" id="3.4.16.4" evidence="14"/>
<gene>
    <name evidence="14" type="primary">mrdA</name>
    <name evidence="17" type="ORF">A2151_06570</name>
</gene>
<evidence type="ECO:0000313" key="17">
    <source>
        <dbReference type="EMBL" id="OGI49261.1"/>
    </source>
</evidence>
<dbReference type="GO" id="GO:0009252">
    <property type="term" value="P:peptidoglycan biosynthetic process"/>
    <property type="evidence" value="ECO:0007669"/>
    <property type="project" value="UniProtKB-UniRule"/>
</dbReference>
<evidence type="ECO:0000256" key="8">
    <source>
        <dbReference type="ARBA" id="ARBA00022801"/>
    </source>
</evidence>
<dbReference type="Gene3D" id="3.90.1310.10">
    <property type="entry name" value="Penicillin-binding protein 2a (Domain 2)"/>
    <property type="match status" value="1"/>
</dbReference>
<dbReference type="AlphaFoldDB" id="A0A1F6TVW4"/>
<feature type="transmembrane region" description="Helical" evidence="14">
    <location>
        <begin position="20"/>
        <end position="40"/>
    </location>
</feature>
<dbReference type="InterPro" id="IPR005311">
    <property type="entry name" value="PBP_dimer"/>
</dbReference>
<dbReference type="GO" id="GO:0008658">
    <property type="term" value="F:penicillin binding"/>
    <property type="evidence" value="ECO:0007669"/>
    <property type="project" value="InterPro"/>
</dbReference>
<evidence type="ECO:0000256" key="6">
    <source>
        <dbReference type="ARBA" id="ARBA00022670"/>
    </source>
</evidence>
<keyword evidence="7 14" id="KW-0812">Transmembrane</keyword>
<dbReference type="HAMAP" id="MF_02081">
    <property type="entry name" value="MrdA_transpept"/>
    <property type="match status" value="1"/>
</dbReference>
<dbReference type="Proteomes" id="UP000178885">
    <property type="component" value="Unassembled WGS sequence"/>
</dbReference>
<evidence type="ECO:0000256" key="1">
    <source>
        <dbReference type="ARBA" id="ARBA00004167"/>
    </source>
</evidence>
<keyword evidence="3 14" id="KW-1003">Cell membrane</keyword>
<feature type="domain" description="Penicillin-binding protein transpeptidase" evidence="15">
    <location>
        <begin position="266"/>
        <end position="606"/>
    </location>
</feature>
<evidence type="ECO:0000256" key="9">
    <source>
        <dbReference type="ARBA" id="ARBA00022960"/>
    </source>
</evidence>
<dbReference type="InterPro" id="IPR017790">
    <property type="entry name" value="Penicillin-binding_protein_2"/>
</dbReference>
<comment type="pathway">
    <text evidence="14">Cell wall biogenesis; peptidoglycan biosynthesis.</text>
</comment>
<proteinExistence type="inferred from homology"/>
<keyword evidence="12 14" id="KW-0472">Membrane</keyword>
<dbReference type="PANTHER" id="PTHR30627:SF2">
    <property type="entry name" value="PEPTIDOGLYCAN D,D-TRANSPEPTIDASE MRDA"/>
    <property type="match status" value="1"/>
</dbReference>
<dbReference type="Gene3D" id="3.30.1390.30">
    <property type="entry name" value="Penicillin-binding protein 2a, domain 3"/>
    <property type="match status" value="1"/>
</dbReference>
<evidence type="ECO:0000259" key="15">
    <source>
        <dbReference type="Pfam" id="PF00905"/>
    </source>
</evidence>